<gene>
    <name evidence="8" type="ORF">B296_00051522</name>
</gene>
<keyword evidence="7" id="KW-0325">Glycoprotein</keyword>
<name>A0A426XT83_ENSVE</name>
<evidence type="ECO:0000256" key="5">
    <source>
        <dbReference type="ARBA" id="ARBA00022989"/>
    </source>
</evidence>
<evidence type="ECO:0000256" key="6">
    <source>
        <dbReference type="ARBA" id="ARBA00023136"/>
    </source>
</evidence>
<evidence type="ECO:0000256" key="1">
    <source>
        <dbReference type="ARBA" id="ARBA00004479"/>
    </source>
</evidence>
<keyword evidence="5" id="KW-1133">Transmembrane helix</keyword>
<dbReference type="PANTHER" id="PTHR27009">
    <property type="entry name" value="RUST RESISTANCE KINASE LR10-RELATED"/>
    <property type="match status" value="1"/>
</dbReference>
<keyword evidence="4" id="KW-0732">Signal</keyword>
<evidence type="ECO:0000313" key="9">
    <source>
        <dbReference type="Proteomes" id="UP000287651"/>
    </source>
</evidence>
<evidence type="ECO:0000256" key="2">
    <source>
        <dbReference type="ARBA" id="ARBA00022527"/>
    </source>
</evidence>
<comment type="subcellular location">
    <subcellularLocation>
        <location evidence="1">Membrane</location>
        <topology evidence="1">Single-pass type I membrane protein</topology>
    </subcellularLocation>
</comment>
<dbReference type="Proteomes" id="UP000287651">
    <property type="component" value="Unassembled WGS sequence"/>
</dbReference>
<keyword evidence="6" id="KW-0472">Membrane</keyword>
<dbReference type="InterPro" id="IPR045874">
    <property type="entry name" value="LRK10/LRL21-25-like"/>
</dbReference>
<comment type="caution">
    <text evidence="8">The sequence shown here is derived from an EMBL/GenBank/DDBJ whole genome shotgun (WGS) entry which is preliminary data.</text>
</comment>
<accession>A0A426XT83</accession>
<organism evidence="8 9">
    <name type="scientific">Ensete ventricosum</name>
    <name type="common">Abyssinian banana</name>
    <name type="synonym">Musa ensete</name>
    <dbReference type="NCBI Taxonomy" id="4639"/>
    <lineage>
        <taxon>Eukaryota</taxon>
        <taxon>Viridiplantae</taxon>
        <taxon>Streptophyta</taxon>
        <taxon>Embryophyta</taxon>
        <taxon>Tracheophyta</taxon>
        <taxon>Spermatophyta</taxon>
        <taxon>Magnoliopsida</taxon>
        <taxon>Liliopsida</taxon>
        <taxon>Zingiberales</taxon>
        <taxon>Musaceae</taxon>
        <taxon>Ensete</taxon>
    </lineage>
</organism>
<keyword evidence="3" id="KW-0812">Transmembrane</keyword>
<reference evidence="8 9" key="1">
    <citation type="journal article" date="2014" name="Agronomy (Basel)">
        <title>A Draft Genome Sequence for Ensete ventricosum, the Drought-Tolerant Tree Against Hunger.</title>
        <authorList>
            <person name="Harrison J."/>
            <person name="Moore K.A."/>
            <person name="Paszkiewicz K."/>
            <person name="Jones T."/>
            <person name="Grant M."/>
            <person name="Ambacheew D."/>
            <person name="Muzemil S."/>
            <person name="Studholme D.J."/>
        </authorList>
    </citation>
    <scope>NUCLEOTIDE SEQUENCE [LARGE SCALE GENOMIC DNA]</scope>
</reference>
<protein>
    <submittedName>
        <fullName evidence="8">Uncharacterized protein</fullName>
    </submittedName>
</protein>
<evidence type="ECO:0000256" key="3">
    <source>
        <dbReference type="ARBA" id="ARBA00022692"/>
    </source>
</evidence>
<keyword evidence="2" id="KW-0808">Transferase</keyword>
<evidence type="ECO:0000256" key="4">
    <source>
        <dbReference type="ARBA" id="ARBA00022729"/>
    </source>
</evidence>
<proteinExistence type="predicted"/>
<evidence type="ECO:0000313" key="8">
    <source>
        <dbReference type="EMBL" id="RRT42698.1"/>
    </source>
</evidence>
<dbReference type="AlphaFoldDB" id="A0A426XT83"/>
<evidence type="ECO:0000256" key="7">
    <source>
        <dbReference type="ARBA" id="ARBA00023180"/>
    </source>
</evidence>
<sequence length="116" mass="13304">MMILEMVGGRKKCTAQEEERTSEIYLPHWVSKHAESDGNSRSFRAMTEVEEEIARRMVLVGSWCMQTRPSDDEGAGSVRRTDHRVARYHRCQFSLLPQYQPCVPPSQKMVSVVTTS</sequence>
<dbReference type="EMBL" id="AMZH03017648">
    <property type="protein sequence ID" value="RRT42698.1"/>
    <property type="molecule type" value="Genomic_DNA"/>
</dbReference>
<keyword evidence="2" id="KW-0723">Serine/threonine-protein kinase</keyword>
<keyword evidence="2" id="KW-0418">Kinase</keyword>
<dbReference type="GO" id="GO:0004674">
    <property type="term" value="F:protein serine/threonine kinase activity"/>
    <property type="evidence" value="ECO:0007669"/>
    <property type="project" value="UniProtKB-KW"/>
</dbReference>
<dbReference type="GO" id="GO:0016020">
    <property type="term" value="C:membrane"/>
    <property type="evidence" value="ECO:0007669"/>
    <property type="project" value="UniProtKB-SubCell"/>
</dbReference>